<evidence type="ECO:0000313" key="1">
    <source>
        <dbReference type="EMBL" id="QDB73229.1"/>
    </source>
</evidence>
<evidence type="ECO:0000313" key="2">
    <source>
        <dbReference type="Proteomes" id="UP000318470"/>
    </source>
</evidence>
<protein>
    <submittedName>
        <fullName evidence="1">Uncharacterized protein</fullName>
    </submittedName>
</protein>
<dbReference type="GeneID" id="55616066"/>
<sequence>MNIKKLYFNGECKLTAELVRILSNNVNIRKQALTVHGIVIENNNVIVSGRHDNGTHFNDVFDCLDEYHVDRIIDSNSIHDLMVLVNKEVRTAPVSGAALCELRDALMAGMEYIAEEETNGDGHTPRVPGECPEYIRLSSALATVQKLMDNLA</sequence>
<keyword evidence="2" id="KW-1185">Reference proteome</keyword>
<dbReference type="EMBL" id="MK795384">
    <property type="protein sequence ID" value="QDB73229.1"/>
    <property type="molecule type" value="Genomic_DNA"/>
</dbReference>
<dbReference type="Proteomes" id="UP000318470">
    <property type="component" value="Segment"/>
</dbReference>
<accession>A0A4Y5TW96</accession>
<name>A0A4Y5TW96_9CAUD</name>
<organism evidence="1 2">
    <name type="scientific">Vibrio phage VAP7</name>
    <dbReference type="NCBI Taxonomy" id="2584487"/>
    <lineage>
        <taxon>Viruses</taxon>
        <taxon>Duplodnaviria</taxon>
        <taxon>Heunggongvirae</taxon>
        <taxon>Uroviricota</taxon>
        <taxon>Caudoviricetes</taxon>
        <taxon>Pantevenvirales</taxon>
        <taxon>Ackermannviridae</taxon>
        <taxon>Vapseptimavirus</taxon>
        <taxon>Vapseptimavirus VAP7</taxon>
    </lineage>
</organism>
<reference evidence="1 2" key="1">
    <citation type="submission" date="2019-04" db="EMBL/GenBank/DDBJ databases">
        <authorList>
            <person name="Gao M."/>
            <person name="Bai C."/>
            <person name="Tong Y."/>
            <person name="Xu X."/>
        </authorList>
    </citation>
    <scope>NUCLEOTIDE SEQUENCE [LARGE SCALE GENOMIC DNA]</scope>
    <source>
        <strain evidence="1 2">Vibrio alginolyticus VA1</strain>
    </source>
</reference>
<dbReference type="RefSeq" id="YP_009845703.1">
    <property type="nucleotide sequence ID" value="NC_048765.1"/>
</dbReference>
<proteinExistence type="predicted"/>
<dbReference type="KEGG" id="vg:55616066"/>